<gene>
    <name evidence="1" type="primary">rsaA</name>
    <name evidence="1" type="ORF">LOKVESSMR4R_02367</name>
</gene>
<sequence>MATVNVVRGDGTQSIKVDGAGVVNLENFALSSTNAAADVSLDFGATATTATIGLNKIVAGATAAVDDVTLVGAKLTTVNINVTGTKSVVEAIDTVAASAVNIDAAVALETNNLATTSSAATLTVSGVGKVDVGALDVGFTTVNASGNSGGLVAQIGTNDQTVLTGSSGDDVITASTTDALASTDKLAVNAGAGNDTLIIAAAADVNTAADGARYTGFETVRVTENLDMSLIAGVTGIEVASAGGVYTNMTAAQLANITFLADNTTSTTFTLASATGLADTATIRLASATATSNVDVIGVSVIGVETVNIIASTGTNTSGDSDFGFLANAADSVKAVNISGSADVDLNIVANTFDVVAVAINASGLTGTGHLEITGGVLVSGSTVVGSANGDTIVVSTTTGTAYSTGAGDDKITTAAASLAQTGANDNSINGGDGTDTIHISDNGSTLTDNHFIGLSNVEKLSYDDGGAVSLTTGSAFSSAFGSGVTITAAGMDDAATFTYAGGLFSGNATLAVTTAGVGNATGENITITTGGGTDSVTLTAASWVGVAGDTSVIAITTNAGNDTISLSGYNLAANTTTIAIQIDAGTGADTITLSGDNGAGATAYANFVINGGDSTIAAYDRITGFEVGDATNYSSALDFDGTSAKATAVTADGVAGYSSAELTMTISAAGIVTFAGTSAAGLTATNVISILDAEITTSTHTAIWSDGTDSYVFNANSTGDSVVMLVGLTGVDALVTSAGLGANDLFIA</sequence>
<reference evidence="1 2" key="1">
    <citation type="submission" date="2017-05" db="EMBL/GenBank/DDBJ databases">
        <title>Genome Sequence of Loktanella vestfoldensis Strain SMR4r Isolated from a Culture of the Diatom Skeletonema marinoi.</title>
        <authorList>
            <person name="Topel M."/>
            <person name="Pinder M.I.M."/>
            <person name="Johansson O.N."/>
            <person name="Kourtchenko O."/>
            <person name="Godhe A."/>
            <person name="Clarke A.K."/>
        </authorList>
    </citation>
    <scope>NUCLEOTIDE SEQUENCE [LARGE SCALE GENOMIC DNA]</scope>
    <source>
        <strain evidence="1 2">SMR4r</strain>
    </source>
</reference>
<evidence type="ECO:0000313" key="1">
    <source>
        <dbReference type="EMBL" id="ARU01671.1"/>
    </source>
</evidence>
<dbReference type="PRINTS" id="PR00313">
    <property type="entry name" value="CABNDNGRPT"/>
</dbReference>
<keyword evidence="2" id="KW-1185">Reference proteome</keyword>
<proteinExistence type="predicted"/>
<protein>
    <submittedName>
        <fullName evidence="1">S-layer protein</fullName>
    </submittedName>
</protein>
<dbReference type="EMBL" id="CP021431">
    <property type="protein sequence ID" value="ARU01671.1"/>
    <property type="molecule type" value="Genomic_DNA"/>
</dbReference>
<dbReference type="AlphaFoldDB" id="A0A1Y0EE76"/>
<organism evidence="1 2">
    <name type="scientific">Yoonia vestfoldensis</name>
    <dbReference type="NCBI Taxonomy" id="245188"/>
    <lineage>
        <taxon>Bacteria</taxon>
        <taxon>Pseudomonadati</taxon>
        <taxon>Pseudomonadota</taxon>
        <taxon>Alphaproteobacteria</taxon>
        <taxon>Rhodobacterales</taxon>
        <taxon>Paracoccaceae</taxon>
        <taxon>Yoonia</taxon>
    </lineage>
</organism>
<accession>A0A1Y0EE76</accession>
<evidence type="ECO:0000313" key="2">
    <source>
        <dbReference type="Proteomes" id="UP000195273"/>
    </source>
</evidence>
<name>A0A1Y0EE76_9RHOB</name>
<dbReference type="KEGG" id="lvs:LOKVESSMR4R_02367"/>
<dbReference type="Proteomes" id="UP000195273">
    <property type="component" value="Chromosome"/>
</dbReference>